<comment type="caution">
    <text evidence="1">The sequence shown here is derived from an EMBL/GenBank/DDBJ whole genome shotgun (WGS) entry which is preliminary data.</text>
</comment>
<keyword evidence="2" id="KW-1185">Reference proteome</keyword>
<name>A0A5N5T0W2_9CRUS</name>
<dbReference type="Proteomes" id="UP000326759">
    <property type="component" value="Unassembled WGS sequence"/>
</dbReference>
<protein>
    <submittedName>
        <fullName evidence="1">Uncharacterized protein</fullName>
    </submittedName>
</protein>
<sequence length="107" mass="12727">MLRFVFQKRLKKKVLREYFEFQSKMFSLFWFQNKNEPPESVGEVNSPSSDESSEFEEVWPEIETFHEPLCFNDEDVVNGEDLEQTSALEEIQDESDSDVKLRCQYEG</sequence>
<organism evidence="1 2">
    <name type="scientific">Armadillidium nasatum</name>
    <dbReference type="NCBI Taxonomy" id="96803"/>
    <lineage>
        <taxon>Eukaryota</taxon>
        <taxon>Metazoa</taxon>
        <taxon>Ecdysozoa</taxon>
        <taxon>Arthropoda</taxon>
        <taxon>Crustacea</taxon>
        <taxon>Multicrustacea</taxon>
        <taxon>Malacostraca</taxon>
        <taxon>Eumalacostraca</taxon>
        <taxon>Peracarida</taxon>
        <taxon>Isopoda</taxon>
        <taxon>Oniscidea</taxon>
        <taxon>Crinocheta</taxon>
        <taxon>Armadillidiidae</taxon>
        <taxon>Armadillidium</taxon>
    </lineage>
</organism>
<proteinExistence type="predicted"/>
<dbReference type="OrthoDB" id="10555356at2759"/>
<accession>A0A5N5T0W2</accession>
<gene>
    <name evidence="1" type="ORF">Anas_13584</name>
</gene>
<dbReference type="AlphaFoldDB" id="A0A5N5T0W2"/>
<reference evidence="1 2" key="1">
    <citation type="journal article" date="2019" name="PLoS Biol.">
        <title>Sex chromosomes control vertical transmission of feminizing Wolbachia symbionts in an isopod.</title>
        <authorList>
            <person name="Becking T."/>
            <person name="Chebbi M.A."/>
            <person name="Giraud I."/>
            <person name="Moumen B."/>
            <person name="Laverre T."/>
            <person name="Caubet Y."/>
            <person name="Peccoud J."/>
            <person name="Gilbert C."/>
            <person name="Cordaux R."/>
        </authorList>
    </citation>
    <scope>NUCLEOTIDE SEQUENCE [LARGE SCALE GENOMIC DNA]</scope>
    <source>
        <strain evidence="1">ANa2</strain>
        <tissue evidence="1">Whole body excluding digestive tract and cuticle</tissue>
    </source>
</reference>
<evidence type="ECO:0000313" key="1">
    <source>
        <dbReference type="EMBL" id="KAB7500094.1"/>
    </source>
</evidence>
<dbReference type="EMBL" id="SEYY01015244">
    <property type="protein sequence ID" value="KAB7500094.1"/>
    <property type="molecule type" value="Genomic_DNA"/>
</dbReference>
<evidence type="ECO:0000313" key="2">
    <source>
        <dbReference type="Proteomes" id="UP000326759"/>
    </source>
</evidence>